<dbReference type="RefSeq" id="WP_091608981.1">
    <property type="nucleotide sequence ID" value="NZ_FMCX01000003.1"/>
</dbReference>
<sequence length="1080" mass="111770">MSESGQPGAPTPGEQGDGTGRQDDLARPVSGWEPPTAGWSRSGGLSRPVEPAPPWRQADPAGGWSASSPRHGDLPAPLPGQPEENRSARVNGRSHLNGFGAAEELPGSRPAPVSAPPVPGDPTEPYREADPRRDPDLPREPGFPRDIDFPREPGLTGDPGFARDPGFVGDPGFPRGPGFPRDAGLLRESDPYREPGGFPEGDLGRDSGGYRSGAGDRLVVPAQRPAPTLEQPADPSGGAARHSSGEPPVSPAARRGEGIVPSSAPPAVQVPPVGTTASGFEVPAGFHAPTVEPPAQASTEPPAWATGPSPDAGAEPSTRAAGSSADAGAEPSTPAAGSSPDAGTGPSTWAAAGRPAEAGAEPSTWADRFPPEAGRRDAGSNRPDSPPARPVEEPEWAAPSWNRPSWGGGWAPPPWSREEPWSREDAARRGRPEPTGPDATDPEALRTGPGRPYEAVRAEPALPYEPVRAEPSAPYEPVRAEPDRPYEARRGEEPGRPPTEAPAGRPAAAVDRPAWARSVPIPASAPPVTPEAGAEERTVRPFRLRPVADEAVTAPPAGPDPAGPVPTVPAPTAAAAATSAPPGPEHPPTASTPTSAPPYAARRSAPEPVPAAQAVADEPSPEPTSAVLPQRVPAEPDVPVVPEPPAVEPSAETPELARIATHLRRDDEPAPLRDRPEGFDVNAILDAVREVAGVRDAALRRTPAGAHSLRLDLADGADPAEVSRHVARLLQERMGLAAAPQNLPDEQGAPPPVRRRSTEPRTEPGRARPAESNADRWAGARAQSVERYAARRAAEDPGDPAARPAARRSAEEVDATARRPAEEPAGRPGDEQGAPMLRRSAEERAESVARRVAEEPAEQAGRSGDPTGVRSPGDDTPAAARPVSAPPRRRRPNNPHRGRATVEDAVAAVSAGSTGSPVTMGSSYSGGQMTTTETAPSRPLDTGGVPGPRVVIDHVQVSTFGLDATVEVRLIAGDETAEGHSTGPAVDGYVLRLCAVAAAAAVDELLRGAEHPSGRGRCFVEHAAVVPFGNCEVATVVVLLVCDGWVEQLAGSALVAGDQRQAVVRATLAAVNRRLEALLS</sequence>
<feature type="compositionally biased region" description="Basic and acidic residues" evidence="1">
    <location>
        <begin position="808"/>
        <end position="830"/>
    </location>
</feature>
<dbReference type="PRINTS" id="PR01217">
    <property type="entry name" value="PRICHEXTENSN"/>
</dbReference>
<feature type="compositionally biased region" description="Low complexity" evidence="1">
    <location>
        <begin position="570"/>
        <end position="580"/>
    </location>
</feature>
<feature type="compositionally biased region" description="Basic and acidic residues" evidence="1">
    <location>
        <begin position="478"/>
        <end position="495"/>
    </location>
</feature>
<accession>A0A1C4YA57</accession>
<feature type="compositionally biased region" description="Low complexity" evidence="1">
    <location>
        <begin position="260"/>
        <end position="273"/>
    </location>
</feature>
<feature type="compositionally biased region" description="Basic and acidic residues" evidence="1">
    <location>
        <begin position="839"/>
        <end position="854"/>
    </location>
</feature>
<protein>
    <submittedName>
        <fullName evidence="2">Uncharacterized protein</fullName>
    </submittedName>
</protein>
<feature type="region of interest" description="Disordered" evidence="1">
    <location>
        <begin position="1"/>
        <end position="654"/>
    </location>
</feature>
<feature type="compositionally biased region" description="Basic and acidic residues" evidence="1">
    <location>
        <begin position="756"/>
        <end position="769"/>
    </location>
</feature>
<dbReference type="OrthoDB" id="5181693at2"/>
<feature type="compositionally biased region" description="Pro residues" evidence="1">
    <location>
        <begin position="113"/>
        <end position="122"/>
    </location>
</feature>
<evidence type="ECO:0000313" key="2">
    <source>
        <dbReference type="EMBL" id="SCF17560.1"/>
    </source>
</evidence>
<feature type="compositionally biased region" description="Low complexity" evidence="1">
    <location>
        <begin position="163"/>
        <end position="182"/>
    </location>
</feature>
<name>A0A1C4YA57_9ACTN</name>
<organism evidence="2 3">
    <name type="scientific">Micromonospora mirobrigensis</name>
    <dbReference type="NCBI Taxonomy" id="262898"/>
    <lineage>
        <taxon>Bacteria</taxon>
        <taxon>Bacillati</taxon>
        <taxon>Actinomycetota</taxon>
        <taxon>Actinomycetes</taxon>
        <taxon>Micromonosporales</taxon>
        <taxon>Micromonosporaceae</taxon>
        <taxon>Micromonospora</taxon>
    </lineage>
</organism>
<dbReference type="STRING" id="262898.GA0070564_103663"/>
<evidence type="ECO:0000313" key="3">
    <source>
        <dbReference type="Proteomes" id="UP000199504"/>
    </source>
</evidence>
<feature type="compositionally biased region" description="Low complexity" evidence="1">
    <location>
        <begin position="905"/>
        <end position="916"/>
    </location>
</feature>
<dbReference type="Proteomes" id="UP000199504">
    <property type="component" value="Unassembled WGS sequence"/>
</dbReference>
<feature type="compositionally biased region" description="Low complexity" evidence="1">
    <location>
        <begin position="588"/>
        <end position="603"/>
    </location>
</feature>
<feature type="compositionally biased region" description="Basic and acidic residues" evidence="1">
    <location>
        <begin position="416"/>
        <end position="432"/>
    </location>
</feature>
<gene>
    <name evidence="2" type="ORF">GA0070564_103663</name>
</gene>
<feature type="compositionally biased region" description="Basic residues" evidence="1">
    <location>
        <begin position="887"/>
        <end position="899"/>
    </location>
</feature>
<feature type="compositionally biased region" description="Basic and acidic residues" evidence="1">
    <location>
        <begin position="184"/>
        <end position="193"/>
    </location>
</feature>
<evidence type="ECO:0000256" key="1">
    <source>
        <dbReference type="SAM" id="MobiDB-lite"/>
    </source>
</evidence>
<feature type="compositionally biased region" description="Low complexity" evidence="1">
    <location>
        <begin position="350"/>
        <end position="362"/>
    </location>
</feature>
<feature type="compositionally biased region" description="Basic and acidic residues" evidence="1">
    <location>
        <begin position="124"/>
        <end position="151"/>
    </location>
</feature>
<proteinExistence type="predicted"/>
<feature type="compositionally biased region" description="Basic and acidic residues" evidence="1">
    <location>
        <begin position="369"/>
        <end position="379"/>
    </location>
</feature>
<dbReference type="AlphaFoldDB" id="A0A1C4YA57"/>
<keyword evidence="3" id="KW-1185">Reference proteome</keyword>
<feature type="region of interest" description="Disordered" evidence="1">
    <location>
        <begin position="733"/>
        <end position="943"/>
    </location>
</feature>
<dbReference type="EMBL" id="FMCX01000003">
    <property type="protein sequence ID" value="SCF17560.1"/>
    <property type="molecule type" value="Genomic_DNA"/>
</dbReference>
<feature type="compositionally biased region" description="Pro residues" evidence="1">
    <location>
        <begin position="556"/>
        <end position="569"/>
    </location>
</feature>
<feature type="compositionally biased region" description="Polar residues" evidence="1">
    <location>
        <begin position="917"/>
        <end position="935"/>
    </location>
</feature>
<reference evidence="3" key="1">
    <citation type="submission" date="2016-06" db="EMBL/GenBank/DDBJ databases">
        <authorList>
            <person name="Varghese N."/>
            <person name="Submissions Spin"/>
        </authorList>
    </citation>
    <scope>NUCLEOTIDE SEQUENCE [LARGE SCALE GENOMIC DNA]</scope>
    <source>
        <strain evidence="3">DSM 44830</strain>
    </source>
</reference>